<dbReference type="InterPro" id="IPR011993">
    <property type="entry name" value="PH-like_dom_sf"/>
</dbReference>
<feature type="region of interest" description="Disordered" evidence="1">
    <location>
        <begin position="262"/>
        <end position="283"/>
    </location>
</feature>
<proteinExistence type="predicted"/>
<dbReference type="PANTHER" id="PTHR12673">
    <property type="entry name" value="FACIOGENITAL DYSPLASIA PROTEIN"/>
    <property type="match status" value="1"/>
</dbReference>
<accession>A0A2P7ZMM0</accession>
<dbReference type="InterPro" id="IPR000219">
    <property type="entry name" value="DH_dom"/>
</dbReference>
<dbReference type="OrthoDB" id="8059989at2759"/>
<dbReference type="PANTHER" id="PTHR12673:SF159">
    <property type="entry name" value="LD03170P"/>
    <property type="match status" value="1"/>
</dbReference>
<dbReference type="AlphaFoldDB" id="A0A2P7ZMM0"/>
<dbReference type="GO" id="GO:0005085">
    <property type="term" value="F:guanyl-nucleotide exchange factor activity"/>
    <property type="evidence" value="ECO:0007669"/>
    <property type="project" value="InterPro"/>
</dbReference>
<dbReference type="SUPFAM" id="SSF48065">
    <property type="entry name" value="DBL homology domain (DH-domain)"/>
    <property type="match status" value="1"/>
</dbReference>
<dbReference type="Gene3D" id="1.20.900.10">
    <property type="entry name" value="Dbl homology (DH) domain"/>
    <property type="match status" value="1"/>
</dbReference>
<dbReference type="InterPro" id="IPR051092">
    <property type="entry name" value="FYVE_RhoGEF_PH"/>
</dbReference>
<comment type="caution">
    <text evidence="3">The sequence shown here is derived from an EMBL/GenBank/DDBJ whole genome shotgun (WGS) entry which is preliminary data.</text>
</comment>
<dbReference type="Pfam" id="PF00621">
    <property type="entry name" value="RhoGEF"/>
    <property type="match status" value="1"/>
</dbReference>
<keyword evidence="4" id="KW-1185">Reference proteome</keyword>
<evidence type="ECO:0000313" key="3">
    <source>
        <dbReference type="EMBL" id="PSK49435.1"/>
    </source>
</evidence>
<dbReference type="InterPro" id="IPR035899">
    <property type="entry name" value="DBL_dom_sf"/>
</dbReference>
<organism evidence="3 4">
    <name type="scientific">Elsinoe australis</name>
    <dbReference type="NCBI Taxonomy" id="40998"/>
    <lineage>
        <taxon>Eukaryota</taxon>
        <taxon>Fungi</taxon>
        <taxon>Dikarya</taxon>
        <taxon>Ascomycota</taxon>
        <taxon>Pezizomycotina</taxon>
        <taxon>Dothideomycetes</taxon>
        <taxon>Dothideomycetidae</taxon>
        <taxon>Myriangiales</taxon>
        <taxon>Elsinoaceae</taxon>
        <taxon>Elsinoe</taxon>
    </lineage>
</organism>
<feature type="domain" description="DH" evidence="2">
    <location>
        <begin position="317"/>
        <end position="574"/>
    </location>
</feature>
<dbReference type="SUPFAM" id="SSF50729">
    <property type="entry name" value="PH domain-like"/>
    <property type="match status" value="1"/>
</dbReference>
<gene>
    <name evidence="3" type="ORF">B9Z65_8230</name>
</gene>
<reference evidence="3 4" key="1">
    <citation type="submission" date="2017-05" db="EMBL/GenBank/DDBJ databases">
        <title>Draft genome sequence of Elsinoe australis.</title>
        <authorList>
            <person name="Cheng Q."/>
        </authorList>
    </citation>
    <scope>NUCLEOTIDE SEQUENCE [LARGE SCALE GENOMIC DNA]</scope>
    <source>
        <strain evidence="3 4">NL1</strain>
    </source>
</reference>
<dbReference type="STRING" id="40998.A0A2P7ZMM0"/>
<evidence type="ECO:0000256" key="1">
    <source>
        <dbReference type="SAM" id="MobiDB-lite"/>
    </source>
</evidence>
<feature type="compositionally biased region" description="Low complexity" evidence="1">
    <location>
        <begin position="265"/>
        <end position="277"/>
    </location>
</feature>
<dbReference type="EMBL" id="NHZQ01000155">
    <property type="protein sequence ID" value="PSK49435.1"/>
    <property type="molecule type" value="Genomic_DNA"/>
</dbReference>
<dbReference type="Gene3D" id="2.30.29.30">
    <property type="entry name" value="Pleckstrin-homology domain (PH domain)/Phosphotyrosine-binding domain (PTB)"/>
    <property type="match status" value="1"/>
</dbReference>
<dbReference type="Proteomes" id="UP000243723">
    <property type="component" value="Unassembled WGS sequence"/>
</dbReference>
<dbReference type="GO" id="GO:0005737">
    <property type="term" value="C:cytoplasm"/>
    <property type="evidence" value="ECO:0007669"/>
    <property type="project" value="TreeGrafter"/>
</dbReference>
<protein>
    <submittedName>
        <fullName evidence="3">Myosin-M heavy chain</fullName>
    </submittedName>
</protein>
<dbReference type="SMART" id="SM00325">
    <property type="entry name" value="RhoGEF"/>
    <property type="match status" value="1"/>
</dbReference>
<feature type="region of interest" description="Disordered" evidence="1">
    <location>
        <begin position="217"/>
        <end position="241"/>
    </location>
</feature>
<sequence length="1033" mass="114547">MASVLSFPHSTPFGAYNYDRPIYRSLSSLNNRHSDDTNRHGRHRQLSISSVVSGASRLQNSVRRAHYYHSRPLSPLRGAREISPDRRSVFSDFSPQQSLAPSAVSESAAQGLHYEPSFGVDEIADASLCSLGSPDGMFDADEKDTDSGQDVWYESAETSDESRALTELSLNPMIVEGPNRMQAQAFRRWVSTLRRRKGTCQIPAKSPCLRRAIHSLNQSQGSTEAEDHKSSHRHSDSHVSSLAFVTGVRSASMTMTSMSLPSINAPASARSPRSPRSIVHITSNPGSCTNLRKSIDSDFRPTTPPVIDEAATRRSQKRARKIQELVRTEEGFVADLKALHHAYFTLLIPHHSGLAGNRSAAQACLGDVLHLHEQILCELQVQLKQLIPYCTAPPHRRPAGRPRLHTAGARLDAFSPNKARQQARRQRLSLELSQPTDSDNAEHLCTPQLAADFARVFLNRAKLFHVYEEYGARCEKMQLEVDIQRTSSPSLDHDRALETLQASLLPARGKAQNIKKALGLKDLLIKPVQRITRYELLFKDLCSLTPSCDDPVSHSVLDDALFMISQTCHDLNEASGNTERLRALDSQRLLQKRLVFDKQVPIDTIFHEFGRLLLCGCLYVAYRGTTNIKGQYAVCILYESCIVIASAKSSAKYPVLLVAPLATCSVEEPDNGKALQCHTTPHTWKLTFENDGALFEMLCVACSKAEADAWRQQVSGRIAVEKQRLHEGHNRATEMRSPLTDEMRSVGKAYGRACDFRRRSSVQRAATLGPLTELNQVIIKNTQAAGKEGKSSSMSVSIPRSQSVITPSHIPVLSPRRSDRIHLEALLLDVWTRDALPLPGLGSKRGEYSVRASAGHVIRKLSMASITSNFSKRSMSYTSISQSSLIDDRSLRSRPKAPAPEKLPKKVAEGKINFHTAPEQFLPEDFDLRNPARARGRLSGLRTLTMGIERPRTPFFAAENEPLTTGLKRSRSVVTRRRSGSDVMLSQACHQSQPLTPTLEPSGGTNDAIIPAIQEERFGVRQRARSRLARLLG</sequence>
<feature type="compositionally biased region" description="Basic and acidic residues" evidence="1">
    <location>
        <begin position="225"/>
        <end position="237"/>
    </location>
</feature>
<name>A0A2P7ZMM0_9PEZI</name>
<evidence type="ECO:0000313" key="4">
    <source>
        <dbReference type="Proteomes" id="UP000243723"/>
    </source>
</evidence>
<dbReference type="PROSITE" id="PS50010">
    <property type="entry name" value="DH_2"/>
    <property type="match status" value="1"/>
</dbReference>
<evidence type="ECO:0000259" key="2">
    <source>
        <dbReference type="PROSITE" id="PS50010"/>
    </source>
</evidence>